<dbReference type="Proteomes" id="UP000184749">
    <property type="component" value="Plasmid pRgalIE4872d"/>
</dbReference>
<geneLocation type="plasmid" evidence="4">
    <name>prgalie4872d</name>
</geneLocation>
<accession>A0A1L5NWB9</accession>
<keyword evidence="3" id="KW-0614">Plasmid</keyword>
<dbReference type="AlphaFoldDB" id="A0A1L5NWB9"/>
<sequence>MNAEVSQAVATAAVPVWLFLAAGAVLGIATLALIARNIAVSTGHSILIGAAAALLVFPFVSKFEWSETGMKYEARANAIELSRQLEEVALAQKQQNETIQKLTAELQVAAQNIEAFRRATPGSPGPFTNVPEVSPEVMKSLQDNAKATADINKQTLDAVREMQKSLRLPRF</sequence>
<proteinExistence type="predicted"/>
<protein>
    <submittedName>
        <fullName evidence="3">Uncharacterized protein</fullName>
    </submittedName>
</protein>
<dbReference type="EMBL" id="CP017105">
    <property type="protein sequence ID" value="APO72207.1"/>
    <property type="molecule type" value="Genomic_DNA"/>
</dbReference>
<feature type="transmembrane region" description="Helical" evidence="2">
    <location>
        <begin position="41"/>
        <end position="61"/>
    </location>
</feature>
<evidence type="ECO:0000256" key="2">
    <source>
        <dbReference type="SAM" id="Phobius"/>
    </source>
</evidence>
<gene>
    <name evidence="3" type="ORF">IE4872_PD01686</name>
</gene>
<dbReference type="RefSeq" id="WP_074072399.1">
    <property type="nucleotide sequence ID" value="NZ_CP017105.1"/>
</dbReference>
<reference evidence="3 4" key="1">
    <citation type="submission" date="2016-09" db="EMBL/GenBank/DDBJ databases">
        <title>The complete genome sequences of Rhizobium gallicum, symbiovars gallicum and phaseoli, symbionts associated to common bean (Phaseolus vulgaris).</title>
        <authorList>
            <person name="Bustos P."/>
            <person name="Santamaria R.I."/>
            <person name="Perez-Carrascal O.M."/>
            <person name="Juarez S."/>
            <person name="Lozano L."/>
            <person name="Martinez-Flores I."/>
            <person name="Martinez-Romero E."/>
            <person name="Cevallos M."/>
            <person name="Romero D."/>
            <person name="Davila G."/>
            <person name="Gonzalez V."/>
        </authorList>
    </citation>
    <scope>NUCLEOTIDE SEQUENCE [LARGE SCALE GENOMIC DNA]</scope>
    <source>
        <strain evidence="3 4">IE4872</strain>
        <plasmid evidence="4">prgalie4872d</plasmid>
    </source>
</reference>
<evidence type="ECO:0000313" key="4">
    <source>
        <dbReference type="Proteomes" id="UP000184749"/>
    </source>
</evidence>
<feature type="transmembrane region" description="Helical" evidence="2">
    <location>
        <begin position="12"/>
        <end position="35"/>
    </location>
</feature>
<organism evidence="3 4">
    <name type="scientific">Rhizobium gallicum</name>
    <dbReference type="NCBI Taxonomy" id="56730"/>
    <lineage>
        <taxon>Bacteria</taxon>
        <taxon>Pseudomonadati</taxon>
        <taxon>Pseudomonadota</taxon>
        <taxon>Alphaproteobacteria</taxon>
        <taxon>Hyphomicrobiales</taxon>
        <taxon>Rhizobiaceae</taxon>
        <taxon>Rhizobium/Agrobacterium group</taxon>
        <taxon>Rhizobium</taxon>
    </lineage>
</organism>
<keyword evidence="2" id="KW-0472">Membrane</keyword>
<keyword evidence="2" id="KW-0812">Transmembrane</keyword>
<evidence type="ECO:0000256" key="1">
    <source>
        <dbReference type="SAM" id="Coils"/>
    </source>
</evidence>
<name>A0A1L5NWB9_9HYPH</name>
<keyword evidence="1" id="KW-0175">Coiled coil</keyword>
<feature type="coiled-coil region" evidence="1">
    <location>
        <begin position="85"/>
        <end position="119"/>
    </location>
</feature>
<evidence type="ECO:0000313" key="3">
    <source>
        <dbReference type="EMBL" id="APO72207.1"/>
    </source>
</evidence>
<keyword evidence="2" id="KW-1133">Transmembrane helix</keyword>